<reference evidence="1 2" key="1">
    <citation type="submission" date="2020-06" db="EMBL/GenBank/DDBJ databases">
        <authorList>
            <person name="Li R."/>
            <person name="Bekaert M."/>
        </authorList>
    </citation>
    <scope>NUCLEOTIDE SEQUENCE [LARGE SCALE GENOMIC DNA]</scope>
    <source>
        <strain evidence="2">wild</strain>
    </source>
</reference>
<protein>
    <submittedName>
        <fullName evidence="1">Uncharacterized protein</fullName>
    </submittedName>
</protein>
<keyword evidence="2" id="KW-1185">Reference proteome</keyword>
<evidence type="ECO:0000313" key="1">
    <source>
        <dbReference type="EMBL" id="CAC5419963.1"/>
    </source>
</evidence>
<gene>
    <name evidence="1" type="ORF">MCOR_52238</name>
</gene>
<proteinExistence type="predicted"/>
<name>A0A6J8EJ31_MYTCO</name>
<sequence>MQTVECNKEISQLMCQEQQGCTYQLKNGHGIFIDEMCIQKDIQTVKDTIRVDVIDLVDLGKGRYMHDKAASTILNMFTNILDDISGICETYRKNDITSHGHSILLNIRNSCCKGLGLISKLITATFWRLIESNIHVLDMKSNYLSQLTYLDRMSKDSTDSNRFITGGDFSFRKELEEKDKIVEKLVKPDEGIDEKACAFEQLAFKDFTKSWLQHLPGGAYFSPTEEIIG</sequence>
<evidence type="ECO:0000313" key="2">
    <source>
        <dbReference type="Proteomes" id="UP000507470"/>
    </source>
</evidence>
<organism evidence="1 2">
    <name type="scientific">Mytilus coruscus</name>
    <name type="common">Sea mussel</name>
    <dbReference type="NCBI Taxonomy" id="42192"/>
    <lineage>
        <taxon>Eukaryota</taxon>
        <taxon>Metazoa</taxon>
        <taxon>Spiralia</taxon>
        <taxon>Lophotrochozoa</taxon>
        <taxon>Mollusca</taxon>
        <taxon>Bivalvia</taxon>
        <taxon>Autobranchia</taxon>
        <taxon>Pteriomorphia</taxon>
        <taxon>Mytilida</taxon>
        <taxon>Mytiloidea</taxon>
        <taxon>Mytilidae</taxon>
        <taxon>Mytilinae</taxon>
        <taxon>Mytilus</taxon>
    </lineage>
</organism>
<dbReference type="Proteomes" id="UP000507470">
    <property type="component" value="Unassembled WGS sequence"/>
</dbReference>
<dbReference type="EMBL" id="CACVKT020009064">
    <property type="protein sequence ID" value="CAC5419963.1"/>
    <property type="molecule type" value="Genomic_DNA"/>
</dbReference>
<dbReference type="AlphaFoldDB" id="A0A6J8EJ31"/>
<accession>A0A6J8EJ31</accession>